<dbReference type="Proteomes" id="UP000265541">
    <property type="component" value="Unassembled WGS sequence"/>
</dbReference>
<dbReference type="Pfam" id="PF07883">
    <property type="entry name" value="Cupin_2"/>
    <property type="match status" value="1"/>
</dbReference>
<evidence type="ECO:0000259" key="4">
    <source>
        <dbReference type="PROSITE" id="PS01124"/>
    </source>
</evidence>
<accession>A0A3A0VU94</accession>
<evidence type="ECO:0000313" key="6">
    <source>
        <dbReference type="Proteomes" id="UP000265541"/>
    </source>
</evidence>
<dbReference type="InterPro" id="IPR009057">
    <property type="entry name" value="Homeodomain-like_sf"/>
</dbReference>
<dbReference type="PANTHER" id="PTHR43280:SF2">
    <property type="entry name" value="HTH-TYPE TRANSCRIPTIONAL REGULATOR EXSA"/>
    <property type="match status" value="1"/>
</dbReference>
<sequence length="298" mass="35132">MVYVYNEIIVTDTREEIIQYPNQQWKHVVLYTVLSQTRFGYIPLHWHNALQFIYVIEGVLDVGMSDVSVSVNKGEGLFINSNTVHEIKEQKEGTKFYCWNVELTDPSNFIEHSYVTQIVSNTMKLPYLKLISKVPIHNKLLELIAEAAELYKEKTVDYMLDVTINYFQILKYINRIMDNQVTTSAYYFDPRVKQLIEYIQINATTKITLNELSNIIHMSESETIKLFKQYMQQTPFQYLLNFRLEQSIDMLCSNKGYAITEIALSCGFSTTSYYIKLFKTKYGETPKKYRRRLRELKV</sequence>
<dbReference type="EMBL" id="QYJN01000001">
    <property type="protein sequence ID" value="RIP37206.1"/>
    <property type="molecule type" value="Genomic_DNA"/>
</dbReference>
<keyword evidence="2" id="KW-0238">DNA-binding</keyword>
<feature type="domain" description="HTH araC/xylS-type" evidence="4">
    <location>
        <begin position="193"/>
        <end position="292"/>
    </location>
</feature>
<dbReference type="InterPro" id="IPR011051">
    <property type="entry name" value="RmlC_Cupin_sf"/>
</dbReference>
<keyword evidence="1" id="KW-0805">Transcription regulation</keyword>
<dbReference type="SUPFAM" id="SSF46689">
    <property type="entry name" value="Homeodomain-like"/>
    <property type="match status" value="2"/>
</dbReference>
<dbReference type="PRINTS" id="PR00032">
    <property type="entry name" value="HTHARAC"/>
</dbReference>
<name>A0A3A0VU94_STAGA</name>
<dbReference type="AlphaFoldDB" id="A0A3A0VU94"/>
<evidence type="ECO:0000256" key="3">
    <source>
        <dbReference type="ARBA" id="ARBA00023163"/>
    </source>
</evidence>
<dbReference type="Gene3D" id="2.60.120.10">
    <property type="entry name" value="Jelly Rolls"/>
    <property type="match status" value="1"/>
</dbReference>
<dbReference type="InterPro" id="IPR013096">
    <property type="entry name" value="Cupin_2"/>
</dbReference>
<dbReference type="InterPro" id="IPR018060">
    <property type="entry name" value="HTH_AraC"/>
</dbReference>
<dbReference type="Gene3D" id="1.10.10.60">
    <property type="entry name" value="Homeodomain-like"/>
    <property type="match status" value="2"/>
</dbReference>
<comment type="caution">
    <text evidence="5">The sequence shown here is derived from an EMBL/GenBank/DDBJ whole genome shotgun (WGS) entry which is preliminary data.</text>
</comment>
<dbReference type="PROSITE" id="PS00041">
    <property type="entry name" value="HTH_ARAC_FAMILY_1"/>
    <property type="match status" value="1"/>
</dbReference>
<proteinExistence type="predicted"/>
<evidence type="ECO:0000313" key="5">
    <source>
        <dbReference type="EMBL" id="RIP37206.1"/>
    </source>
</evidence>
<gene>
    <name evidence="5" type="ORF">BUZ14_01265</name>
</gene>
<organism evidence="5 6">
    <name type="scientific">Staphylococcus gallinarum</name>
    <dbReference type="NCBI Taxonomy" id="1293"/>
    <lineage>
        <taxon>Bacteria</taxon>
        <taxon>Bacillati</taxon>
        <taxon>Bacillota</taxon>
        <taxon>Bacilli</taxon>
        <taxon>Bacillales</taxon>
        <taxon>Staphylococcaceae</taxon>
        <taxon>Staphylococcus</taxon>
    </lineage>
</organism>
<dbReference type="Pfam" id="PF12833">
    <property type="entry name" value="HTH_18"/>
    <property type="match status" value="1"/>
</dbReference>
<dbReference type="GO" id="GO:0003700">
    <property type="term" value="F:DNA-binding transcription factor activity"/>
    <property type="evidence" value="ECO:0007669"/>
    <property type="project" value="InterPro"/>
</dbReference>
<dbReference type="PROSITE" id="PS01124">
    <property type="entry name" value="HTH_ARAC_FAMILY_2"/>
    <property type="match status" value="1"/>
</dbReference>
<dbReference type="InterPro" id="IPR014710">
    <property type="entry name" value="RmlC-like_jellyroll"/>
</dbReference>
<dbReference type="GO" id="GO:0043565">
    <property type="term" value="F:sequence-specific DNA binding"/>
    <property type="evidence" value="ECO:0007669"/>
    <property type="project" value="InterPro"/>
</dbReference>
<evidence type="ECO:0000256" key="2">
    <source>
        <dbReference type="ARBA" id="ARBA00023125"/>
    </source>
</evidence>
<dbReference type="InterPro" id="IPR018062">
    <property type="entry name" value="HTH_AraC-typ_CS"/>
</dbReference>
<dbReference type="PANTHER" id="PTHR43280">
    <property type="entry name" value="ARAC-FAMILY TRANSCRIPTIONAL REGULATOR"/>
    <property type="match status" value="1"/>
</dbReference>
<reference evidence="5 6" key="1">
    <citation type="journal article" date="2016" name="Front. Microbiol.">
        <title>Comprehensive Phylogenetic Analysis of Bovine Non-aureus Staphylococci Species Based on Whole-Genome Sequencing.</title>
        <authorList>
            <person name="Naushad S."/>
            <person name="Barkema H.W."/>
            <person name="Luby C."/>
            <person name="Condas L.A."/>
            <person name="Nobrega D.B."/>
            <person name="Carson D.A."/>
            <person name="De Buck J."/>
        </authorList>
    </citation>
    <scope>NUCLEOTIDE SEQUENCE [LARGE SCALE GENOMIC DNA]</scope>
    <source>
        <strain evidence="5 6">SNUC 4781</strain>
    </source>
</reference>
<protein>
    <submittedName>
        <fullName evidence="5">AraC family transcriptional regulator</fullName>
    </submittedName>
</protein>
<dbReference type="SUPFAM" id="SSF51182">
    <property type="entry name" value="RmlC-like cupins"/>
    <property type="match status" value="1"/>
</dbReference>
<dbReference type="InterPro" id="IPR020449">
    <property type="entry name" value="Tscrpt_reg_AraC-type_HTH"/>
</dbReference>
<evidence type="ECO:0000256" key="1">
    <source>
        <dbReference type="ARBA" id="ARBA00023015"/>
    </source>
</evidence>
<keyword evidence="3" id="KW-0804">Transcription</keyword>
<dbReference type="SMART" id="SM00342">
    <property type="entry name" value="HTH_ARAC"/>
    <property type="match status" value="1"/>
</dbReference>